<dbReference type="Proteomes" id="UP000245683">
    <property type="component" value="Unassembled WGS sequence"/>
</dbReference>
<reference evidence="2" key="1">
    <citation type="submission" date="2018-05" db="EMBL/GenBank/DDBJ databases">
        <title>Micromonospora globispora sp. nov. and Micromonospora rugosa sp. nov., isolated from marine sediment.</title>
        <authorList>
            <person name="Carro L."/>
            <person name="Aysel V."/>
            <person name="Cetin D."/>
            <person name="Igual J.M."/>
            <person name="Klenk H.-P."/>
            <person name="Trujillo M.E."/>
            <person name="Sahin N."/>
        </authorList>
    </citation>
    <scope>NUCLEOTIDE SEQUENCE [LARGE SCALE GENOMIC DNA]</scope>
    <source>
        <strain evidence="2">S2904</strain>
    </source>
</reference>
<organism evidence="1 2">
    <name type="scientific">Micromonospora globispora</name>
    <dbReference type="NCBI Taxonomy" id="1450148"/>
    <lineage>
        <taxon>Bacteria</taxon>
        <taxon>Bacillati</taxon>
        <taxon>Actinomycetota</taxon>
        <taxon>Actinomycetes</taxon>
        <taxon>Micromonosporales</taxon>
        <taxon>Micromonosporaceae</taxon>
        <taxon>Micromonospora</taxon>
    </lineage>
</organism>
<dbReference type="EMBL" id="QGSV01000341">
    <property type="protein sequence ID" value="PWU44261.1"/>
    <property type="molecule type" value="Genomic_DNA"/>
</dbReference>
<comment type="caution">
    <text evidence="1">The sequence shown here is derived from an EMBL/GenBank/DDBJ whole genome shotgun (WGS) entry which is preliminary data.</text>
</comment>
<name>A0A317JTY7_9ACTN</name>
<protein>
    <submittedName>
        <fullName evidence="1">Uncharacterized protein</fullName>
    </submittedName>
</protein>
<keyword evidence="2" id="KW-1185">Reference proteome</keyword>
<sequence length="60" mass="6398">MDDGPITPALVLWTAKRVITQHSEPASAHRATGRCAQCRDDGCGMLAWAIGVVKAHRVTA</sequence>
<evidence type="ECO:0000313" key="2">
    <source>
        <dbReference type="Proteomes" id="UP000245683"/>
    </source>
</evidence>
<dbReference type="AlphaFoldDB" id="A0A317JTY7"/>
<evidence type="ECO:0000313" key="1">
    <source>
        <dbReference type="EMBL" id="PWU44261.1"/>
    </source>
</evidence>
<accession>A0A317JTY7</accession>
<proteinExistence type="predicted"/>
<gene>
    <name evidence="1" type="ORF">DLJ46_26930</name>
</gene>